<dbReference type="InterPro" id="IPR046357">
    <property type="entry name" value="PPIase_dom_sf"/>
</dbReference>
<organism evidence="1 2">
    <name type="scientific">candidate division WOR-3 bacterium 4484_18</name>
    <dbReference type="NCBI Taxonomy" id="2020626"/>
    <lineage>
        <taxon>Bacteria</taxon>
        <taxon>Bacteria division WOR-3</taxon>
    </lineage>
</organism>
<dbReference type="InterPro" id="IPR027304">
    <property type="entry name" value="Trigger_fact/SurA_dom_sf"/>
</dbReference>
<dbReference type="Gene3D" id="3.10.50.40">
    <property type="match status" value="1"/>
</dbReference>
<dbReference type="PANTHER" id="PTHR47245">
    <property type="entry name" value="PEPTIDYLPROLYL ISOMERASE"/>
    <property type="match status" value="1"/>
</dbReference>
<dbReference type="PANTHER" id="PTHR47245:SF2">
    <property type="entry name" value="PEPTIDYL-PROLYL CIS-TRANS ISOMERASE HP_0175-RELATED"/>
    <property type="match status" value="1"/>
</dbReference>
<accession>A0A257LUQ3</accession>
<dbReference type="SUPFAM" id="SSF109998">
    <property type="entry name" value="Triger factor/SurA peptide-binding domain-like"/>
    <property type="match status" value="1"/>
</dbReference>
<evidence type="ECO:0000313" key="1">
    <source>
        <dbReference type="EMBL" id="OYV03209.1"/>
    </source>
</evidence>
<dbReference type="GO" id="GO:0003755">
    <property type="term" value="F:peptidyl-prolyl cis-trans isomerase activity"/>
    <property type="evidence" value="ECO:0007669"/>
    <property type="project" value="InterPro"/>
</dbReference>
<dbReference type="EMBL" id="NMUJ01000016">
    <property type="protein sequence ID" value="OYV03209.1"/>
    <property type="molecule type" value="Genomic_DNA"/>
</dbReference>
<dbReference type="Proteomes" id="UP000216312">
    <property type="component" value="Unassembled WGS sequence"/>
</dbReference>
<sequence>MLALVLTTLLLDRPLAIVGDTTVITQTELDLTIYLTGLVPNDSIRKLHLQSLIDHKILVEQALRESISINPEAIEQESQTNWQTLSPLVHKLGLPTSDIKRLLRTKARDDLLIYQLLQKHFPDELKLTDLELWSYYKEHKDSIITPPAVKCYLTFIPYRLDEGMLIAEQRLKHIVTLFKNGVPFDSLVRFSDDTTARRTRGYIGNILISYLSAAYGSQLSQLDRGDYSILPMPQGYLFLYVADRAAGFVSLYQLTIKVYPTPADTQATLARITYVKSLLSEGDLHSLPSSVMLLSDGTSWLSLTDLPFTIEYDSITLHNPTTIPTENGFFLMYVLAKRPARRLEFDEVKPQLRSILWNNKISYLSNQLLTDIRHTVTVVYLAKWQ</sequence>
<evidence type="ECO:0000313" key="2">
    <source>
        <dbReference type="Proteomes" id="UP000216312"/>
    </source>
</evidence>
<dbReference type="Gene3D" id="1.10.4030.10">
    <property type="entry name" value="Porin chaperone SurA, peptide-binding domain"/>
    <property type="match status" value="1"/>
</dbReference>
<proteinExistence type="predicted"/>
<dbReference type="InterPro" id="IPR050245">
    <property type="entry name" value="PrsA_foldase"/>
</dbReference>
<evidence type="ECO:0008006" key="3">
    <source>
        <dbReference type="Google" id="ProtNLM"/>
    </source>
</evidence>
<name>A0A257LUQ3_UNCW3</name>
<comment type="caution">
    <text evidence="1">The sequence shown here is derived from an EMBL/GenBank/DDBJ whole genome shotgun (WGS) entry which is preliminary data.</text>
</comment>
<gene>
    <name evidence="1" type="ORF">CGW93_01980</name>
</gene>
<protein>
    <recommendedName>
        <fullName evidence="3">PpiC domain-containing protein</fullName>
    </recommendedName>
</protein>
<dbReference type="AlphaFoldDB" id="A0A257LUQ3"/>
<reference evidence="2" key="1">
    <citation type="submission" date="2017-07" db="EMBL/GenBank/DDBJ databases">
        <title>Novel pathways for hydrocarbon cycling and metabolic interdependencies in hydrothermal sediment communities.</title>
        <authorList>
            <person name="Dombrowski N."/>
            <person name="Seitz K."/>
            <person name="Teske A."/>
            <person name="Baker B."/>
        </authorList>
    </citation>
    <scope>NUCLEOTIDE SEQUENCE [LARGE SCALE GENOMIC DNA]</scope>
</reference>